<comment type="caution">
    <text evidence="2">The sequence shown here is derived from an EMBL/GenBank/DDBJ whole genome shotgun (WGS) entry which is preliminary data.</text>
</comment>
<feature type="compositionally biased region" description="Acidic residues" evidence="1">
    <location>
        <begin position="344"/>
        <end position="394"/>
    </location>
</feature>
<gene>
    <name evidence="2" type="ORF">Tco_1091390</name>
</gene>
<dbReference type="EMBL" id="BQNB010020431">
    <property type="protein sequence ID" value="GJT95872.1"/>
    <property type="molecule type" value="Genomic_DNA"/>
</dbReference>
<name>A0ABQ5I996_9ASTR</name>
<proteinExistence type="predicted"/>
<dbReference type="Proteomes" id="UP001151760">
    <property type="component" value="Unassembled WGS sequence"/>
</dbReference>
<reference evidence="2" key="1">
    <citation type="journal article" date="2022" name="Int. J. Mol. Sci.">
        <title>Draft Genome of Tanacetum Coccineum: Genomic Comparison of Closely Related Tanacetum-Family Plants.</title>
        <authorList>
            <person name="Yamashiro T."/>
            <person name="Shiraishi A."/>
            <person name="Nakayama K."/>
            <person name="Satake H."/>
        </authorList>
    </citation>
    <scope>NUCLEOTIDE SEQUENCE</scope>
</reference>
<protein>
    <submittedName>
        <fullName evidence="2">Uncharacterized protein</fullName>
    </submittedName>
</protein>
<feature type="region of interest" description="Disordered" evidence="1">
    <location>
        <begin position="256"/>
        <end position="434"/>
    </location>
</feature>
<evidence type="ECO:0000313" key="3">
    <source>
        <dbReference type="Proteomes" id="UP001151760"/>
    </source>
</evidence>
<evidence type="ECO:0000313" key="2">
    <source>
        <dbReference type="EMBL" id="GJT95872.1"/>
    </source>
</evidence>
<evidence type="ECO:0000256" key="1">
    <source>
        <dbReference type="SAM" id="MobiDB-lite"/>
    </source>
</evidence>
<organism evidence="2 3">
    <name type="scientific">Tanacetum coccineum</name>
    <dbReference type="NCBI Taxonomy" id="301880"/>
    <lineage>
        <taxon>Eukaryota</taxon>
        <taxon>Viridiplantae</taxon>
        <taxon>Streptophyta</taxon>
        <taxon>Embryophyta</taxon>
        <taxon>Tracheophyta</taxon>
        <taxon>Spermatophyta</taxon>
        <taxon>Magnoliopsida</taxon>
        <taxon>eudicotyledons</taxon>
        <taxon>Gunneridae</taxon>
        <taxon>Pentapetalae</taxon>
        <taxon>asterids</taxon>
        <taxon>campanulids</taxon>
        <taxon>Asterales</taxon>
        <taxon>Asteraceae</taxon>
        <taxon>Asteroideae</taxon>
        <taxon>Anthemideae</taxon>
        <taxon>Anthemidinae</taxon>
        <taxon>Tanacetum</taxon>
    </lineage>
</organism>
<feature type="compositionally biased region" description="Acidic residues" evidence="1">
    <location>
        <begin position="415"/>
        <end position="434"/>
    </location>
</feature>
<accession>A0ABQ5I996</accession>
<feature type="compositionally biased region" description="Basic and acidic residues" evidence="1">
    <location>
        <begin position="395"/>
        <end position="404"/>
    </location>
</feature>
<keyword evidence="3" id="KW-1185">Reference proteome</keyword>
<sequence length="610" mass="68508">MDTSPRYKNDNQTGHFGNQRTINIVRAKESVVEKGVSLRVEQSDWLDDTNEEIDEKELEAHYSFMAKIQEVVTAESGSNVEPLEKVQSDTEYSVFSNERHHYEQPESINDTYVVEKVDSNVIPDSSGMCDNDNQADQNAEECDDERVVLANLIANLKLDTDENKKIQKQLKKANTSLSHELKECTFALEMCKSSLEESNRTRDRYLGALHDQEAELAKYKIAFLVGDNDPGIILPILLVTTVSAFNWVSLHLRKKANSDTSPKQKPVQATKGTRIKSKAKVSKSDKKKQPAKKPKAKGLAVLSESKVSDEQHLEMTGADEGASTILGVPDVPIYKSESEKESWGESEDEDNENNSDDISDEGDDNNDGNDGDDDANDDDKQEGDDMNDDDEETDGDRIESDRIKIPILDQSTTEYYEEEKIDDEETIDEEEDDEVTKDLYDDVNVNLGNEDTEMTNVDQADNEIASLMETSARHATTIPKNTSGFTITIPLPPPYSDSTTEEAINKAILAHNLDFRQEAQDEKNAYIELIPPQAVSDFANPVIEKNVTESVEAAVLTRSSSQPTSTYEEATSLFEFELTKILIDKMEKNKSYDKADYKKKLYDALVESFY</sequence>
<reference evidence="2" key="2">
    <citation type="submission" date="2022-01" db="EMBL/GenBank/DDBJ databases">
        <authorList>
            <person name="Yamashiro T."/>
            <person name="Shiraishi A."/>
            <person name="Satake H."/>
            <person name="Nakayama K."/>
        </authorList>
    </citation>
    <scope>NUCLEOTIDE SEQUENCE</scope>
</reference>